<dbReference type="InterPro" id="IPR011014">
    <property type="entry name" value="MscS_channel_TM-2"/>
</dbReference>
<comment type="subunit">
    <text evidence="7">Homoheptamer.</text>
</comment>
<evidence type="ECO:0000256" key="3">
    <source>
        <dbReference type="ARBA" id="ARBA00022475"/>
    </source>
</evidence>
<evidence type="ECO:0000256" key="9">
    <source>
        <dbReference type="SAM" id="SignalP"/>
    </source>
</evidence>
<evidence type="ECO:0000256" key="2">
    <source>
        <dbReference type="ARBA" id="ARBA00008017"/>
    </source>
</evidence>
<dbReference type="EMBL" id="JARXRM010000035">
    <property type="protein sequence ID" value="MDH5823728.1"/>
    <property type="molecule type" value="Genomic_DNA"/>
</dbReference>
<organism evidence="11 12">
    <name type="scientific">Luteimonas endophytica</name>
    <dbReference type="NCBI Taxonomy" id="3042023"/>
    <lineage>
        <taxon>Bacteria</taxon>
        <taxon>Pseudomonadati</taxon>
        <taxon>Pseudomonadota</taxon>
        <taxon>Gammaproteobacteria</taxon>
        <taxon>Lysobacterales</taxon>
        <taxon>Lysobacteraceae</taxon>
        <taxon>Luteimonas</taxon>
    </lineage>
</organism>
<dbReference type="Pfam" id="PF21082">
    <property type="entry name" value="MS_channel_3rd"/>
    <property type="match status" value="1"/>
</dbReference>
<evidence type="ECO:0000259" key="10">
    <source>
        <dbReference type="PROSITE" id="PS50914"/>
    </source>
</evidence>
<feature type="compositionally biased region" description="Pro residues" evidence="8">
    <location>
        <begin position="404"/>
        <end position="414"/>
    </location>
</feature>
<feature type="compositionally biased region" description="Basic and acidic residues" evidence="8">
    <location>
        <begin position="429"/>
        <end position="444"/>
    </location>
</feature>
<comment type="subcellular location">
    <subcellularLocation>
        <location evidence="7">Cell inner membrane</location>
        <topology evidence="7">Multi-pass membrane protein</topology>
    </subcellularLocation>
    <subcellularLocation>
        <location evidence="1">Cell membrane</location>
        <topology evidence="1">Multi-pass membrane protein</topology>
    </subcellularLocation>
</comment>
<feature type="region of interest" description="Disordered" evidence="8">
    <location>
        <begin position="393"/>
        <end position="458"/>
    </location>
</feature>
<evidence type="ECO:0000256" key="8">
    <source>
        <dbReference type="SAM" id="MobiDB-lite"/>
    </source>
</evidence>
<dbReference type="Proteomes" id="UP001156940">
    <property type="component" value="Unassembled WGS sequence"/>
</dbReference>
<evidence type="ECO:0000256" key="5">
    <source>
        <dbReference type="ARBA" id="ARBA00022989"/>
    </source>
</evidence>
<dbReference type="Pfam" id="PF00924">
    <property type="entry name" value="MS_channel_2nd"/>
    <property type="match status" value="1"/>
</dbReference>
<keyword evidence="3" id="KW-1003">Cell membrane</keyword>
<reference evidence="11 12" key="1">
    <citation type="submission" date="2023-04" db="EMBL/GenBank/DDBJ databases">
        <title>Luteimonas endophyticus RD2P54.</title>
        <authorList>
            <person name="Sun J.-Q."/>
        </authorList>
    </citation>
    <scope>NUCLEOTIDE SEQUENCE [LARGE SCALE GENOMIC DNA]</scope>
    <source>
        <strain evidence="11 12">RD2P54</strain>
    </source>
</reference>
<dbReference type="Gene3D" id="2.30.30.60">
    <property type="match status" value="1"/>
</dbReference>
<feature type="transmembrane region" description="Helical" evidence="7">
    <location>
        <begin position="140"/>
        <end position="160"/>
    </location>
</feature>
<dbReference type="PROSITE" id="PS50914">
    <property type="entry name" value="BON"/>
    <property type="match status" value="1"/>
</dbReference>
<keyword evidence="7" id="KW-0997">Cell inner membrane</keyword>
<dbReference type="InterPro" id="IPR045275">
    <property type="entry name" value="MscS_archaea/bacteria_type"/>
</dbReference>
<keyword evidence="4 7" id="KW-0812">Transmembrane</keyword>
<dbReference type="InterPro" id="IPR006685">
    <property type="entry name" value="MscS_channel_2nd"/>
</dbReference>
<dbReference type="SUPFAM" id="SSF82861">
    <property type="entry name" value="Mechanosensitive channel protein MscS (YggB), transmembrane region"/>
    <property type="match status" value="1"/>
</dbReference>
<dbReference type="InterPro" id="IPR011066">
    <property type="entry name" value="MscS_channel_C_sf"/>
</dbReference>
<dbReference type="Gene3D" id="1.10.287.1260">
    <property type="match status" value="1"/>
</dbReference>
<dbReference type="PANTHER" id="PTHR30221:SF1">
    <property type="entry name" value="SMALL-CONDUCTANCE MECHANOSENSITIVE CHANNEL"/>
    <property type="match status" value="1"/>
</dbReference>
<dbReference type="InterPro" id="IPR049278">
    <property type="entry name" value="MS_channel_C"/>
</dbReference>
<dbReference type="InterPro" id="IPR007055">
    <property type="entry name" value="BON_dom"/>
</dbReference>
<feature type="transmembrane region" description="Helical" evidence="7">
    <location>
        <begin position="207"/>
        <end position="228"/>
    </location>
</feature>
<comment type="similarity">
    <text evidence="2 7">Belongs to the MscS (TC 1.A.23) family.</text>
</comment>
<dbReference type="InterPro" id="IPR010920">
    <property type="entry name" value="LSM_dom_sf"/>
</dbReference>
<sequence>MPRRLALLLCLAGLALAQWAGATPAQSARPPASMQEDADPPAADPAVVAALRDADRAVQERLAARLAVIPGLEKSRVEVSGGVATLRGLAADDARRQLAATIAEQAQDVVLVENRLELDTDVRTRTAPVFEEAVERLRNLYSALPLLLVAGAIVVGAWWVGRWLSLRPGLQRRMRRNPFLVDLTRQAIRIGALLAGLVIALDLLDAGALVGALLGTAGVAGIAVGFAFRDVAENYIAGILLSLRQPFAPHDHVVIDGHEGKVAALTSRATVLVTLDGNHLRLPNALVFKGVMLNYSRNPQRQFAFDVGIANGASVSHAQRVGREALATIEGILEEPAPSVLILELGDSTTVLRVTAWIDQRNTSFAAARSEAIRLLKRAFLKHHIEMPDPGYRVELHQRGPGDPVAPAPPPSRPGAPALEAEAGASADLRAEHHIDRQIDRDHAATAGNLLDPDAPRE</sequence>
<feature type="compositionally biased region" description="Low complexity" evidence="8">
    <location>
        <begin position="415"/>
        <end position="427"/>
    </location>
</feature>
<accession>A0ABT6JA79</accession>
<dbReference type="SUPFAM" id="SSF82689">
    <property type="entry name" value="Mechanosensitive channel protein MscS (YggB), C-terminal domain"/>
    <property type="match status" value="1"/>
</dbReference>
<feature type="chain" id="PRO_5045958364" description="Small-conductance mechanosensitive channel" evidence="9">
    <location>
        <begin position="23"/>
        <end position="458"/>
    </location>
</feature>
<protein>
    <recommendedName>
        <fullName evidence="7">Small-conductance mechanosensitive channel</fullName>
    </recommendedName>
</protein>
<keyword evidence="6 7" id="KW-0472">Membrane</keyword>
<feature type="domain" description="BON" evidence="10">
    <location>
        <begin position="54"/>
        <end position="120"/>
    </location>
</feature>
<dbReference type="Pfam" id="PF04972">
    <property type="entry name" value="BON"/>
    <property type="match status" value="1"/>
</dbReference>
<evidence type="ECO:0000256" key="7">
    <source>
        <dbReference type="RuleBase" id="RU369025"/>
    </source>
</evidence>
<dbReference type="SUPFAM" id="SSF50182">
    <property type="entry name" value="Sm-like ribonucleoproteins"/>
    <property type="match status" value="1"/>
</dbReference>
<comment type="caution">
    <text evidence="11">The sequence shown here is derived from an EMBL/GenBank/DDBJ whole genome shotgun (WGS) entry which is preliminary data.</text>
</comment>
<comment type="function">
    <text evidence="7">Mechanosensitive channel that participates in the regulation of osmotic pressure changes within the cell, opening in response to stretch forces in the membrane lipid bilayer, without the need for other proteins. Contributes to normal resistance to hypoosmotic shock. Forms an ion channel of 1.0 nanosiemens conductance with a slight preference for anions.</text>
</comment>
<comment type="caution">
    <text evidence="7">Lacks conserved residue(s) required for the propagation of feature annotation.</text>
</comment>
<gene>
    <name evidence="11" type="ORF">QFW77_12090</name>
</gene>
<dbReference type="Gene3D" id="3.30.70.100">
    <property type="match status" value="1"/>
</dbReference>
<dbReference type="InterPro" id="IPR023408">
    <property type="entry name" value="MscS_beta-dom_sf"/>
</dbReference>
<feature type="transmembrane region" description="Helical" evidence="7">
    <location>
        <begin position="180"/>
        <end position="201"/>
    </location>
</feature>
<dbReference type="PANTHER" id="PTHR30221">
    <property type="entry name" value="SMALL-CONDUCTANCE MECHANOSENSITIVE CHANNEL"/>
    <property type="match status" value="1"/>
</dbReference>
<evidence type="ECO:0000313" key="11">
    <source>
        <dbReference type="EMBL" id="MDH5823728.1"/>
    </source>
</evidence>
<keyword evidence="7" id="KW-0813">Transport</keyword>
<evidence type="ECO:0000313" key="12">
    <source>
        <dbReference type="Proteomes" id="UP001156940"/>
    </source>
</evidence>
<keyword evidence="7" id="KW-0406">Ion transport</keyword>
<evidence type="ECO:0000256" key="1">
    <source>
        <dbReference type="ARBA" id="ARBA00004651"/>
    </source>
</evidence>
<keyword evidence="5 7" id="KW-1133">Transmembrane helix</keyword>
<proteinExistence type="inferred from homology"/>
<name>A0ABT6JA79_9GAMM</name>
<evidence type="ECO:0000256" key="4">
    <source>
        <dbReference type="ARBA" id="ARBA00022692"/>
    </source>
</evidence>
<keyword evidence="9" id="KW-0732">Signal</keyword>
<feature type="signal peptide" evidence="9">
    <location>
        <begin position="1"/>
        <end position="22"/>
    </location>
</feature>
<evidence type="ECO:0000256" key="6">
    <source>
        <dbReference type="ARBA" id="ARBA00023136"/>
    </source>
</evidence>
<dbReference type="RefSeq" id="WP_280574977.1">
    <property type="nucleotide sequence ID" value="NZ_JARXRM010000035.1"/>
</dbReference>
<keyword evidence="12" id="KW-1185">Reference proteome</keyword>
<keyword evidence="7" id="KW-0407">Ion channel</keyword>